<dbReference type="EMBL" id="CP003620">
    <property type="protein sequence ID" value="AFZ13292.1"/>
    <property type="molecule type" value="Genomic_DNA"/>
</dbReference>
<keyword evidence="1" id="KW-0812">Transmembrane</keyword>
<dbReference type="PATRIC" id="fig|1173022.3.peg.2621"/>
<dbReference type="KEGG" id="cep:Cri9333_2425"/>
<feature type="transmembrane region" description="Helical" evidence="1">
    <location>
        <begin position="138"/>
        <end position="160"/>
    </location>
</feature>
<feature type="transmembrane region" description="Helical" evidence="1">
    <location>
        <begin position="230"/>
        <end position="253"/>
    </location>
</feature>
<reference evidence="2 3" key="1">
    <citation type="submission" date="2012-06" db="EMBL/GenBank/DDBJ databases">
        <title>Finished chromosome of genome of Crinalium epipsammum PCC 9333.</title>
        <authorList>
            <consortium name="US DOE Joint Genome Institute"/>
            <person name="Gugger M."/>
            <person name="Coursin T."/>
            <person name="Rippka R."/>
            <person name="Tandeau De Marsac N."/>
            <person name="Huntemann M."/>
            <person name="Wei C.-L."/>
            <person name="Han J."/>
            <person name="Detter J.C."/>
            <person name="Han C."/>
            <person name="Tapia R."/>
            <person name="Davenport K."/>
            <person name="Daligault H."/>
            <person name="Erkkila T."/>
            <person name="Gu W."/>
            <person name="Munk A.C.C."/>
            <person name="Teshima H."/>
            <person name="Xu Y."/>
            <person name="Chain P."/>
            <person name="Chen A."/>
            <person name="Krypides N."/>
            <person name="Mavromatis K."/>
            <person name="Markowitz V."/>
            <person name="Szeto E."/>
            <person name="Ivanova N."/>
            <person name="Mikhailova N."/>
            <person name="Ovchinnikova G."/>
            <person name="Pagani I."/>
            <person name="Pati A."/>
            <person name="Goodwin L."/>
            <person name="Peters L."/>
            <person name="Pitluck S."/>
            <person name="Woyke T."/>
            <person name="Kerfeld C."/>
        </authorList>
    </citation>
    <scope>NUCLEOTIDE SEQUENCE [LARGE SCALE GENOMIC DNA]</scope>
    <source>
        <strain evidence="2 3">PCC 9333</strain>
    </source>
</reference>
<keyword evidence="3" id="KW-1185">Reference proteome</keyword>
<protein>
    <recommendedName>
        <fullName evidence="4">Glycerophosphoryl diester phosphodiesterase membrane domain-containing protein</fullName>
    </recommendedName>
</protein>
<evidence type="ECO:0000256" key="1">
    <source>
        <dbReference type="SAM" id="Phobius"/>
    </source>
</evidence>
<evidence type="ECO:0000313" key="2">
    <source>
        <dbReference type="EMBL" id="AFZ13292.1"/>
    </source>
</evidence>
<evidence type="ECO:0000313" key="3">
    <source>
        <dbReference type="Proteomes" id="UP000010472"/>
    </source>
</evidence>
<organism evidence="2 3">
    <name type="scientific">Crinalium epipsammum PCC 9333</name>
    <dbReference type="NCBI Taxonomy" id="1173022"/>
    <lineage>
        <taxon>Bacteria</taxon>
        <taxon>Bacillati</taxon>
        <taxon>Cyanobacteriota</taxon>
        <taxon>Cyanophyceae</taxon>
        <taxon>Gomontiellales</taxon>
        <taxon>Gomontiellaceae</taxon>
        <taxon>Crinalium</taxon>
    </lineage>
</organism>
<proteinExistence type="predicted"/>
<dbReference type="OrthoDB" id="426215at2"/>
<dbReference type="eggNOG" id="COG1714">
    <property type="taxonomic scope" value="Bacteria"/>
</dbReference>
<dbReference type="AlphaFoldDB" id="K9W0L8"/>
<evidence type="ECO:0008006" key="4">
    <source>
        <dbReference type="Google" id="ProtNLM"/>
    </source>
</evidence>
<feature type="transmembrane region" description="Helical" evidence="1">
    <location>
        <begin position="33"/>
        <end position="52"/>
    </location>
</feature>
<dbReference type="Proteomes" id="UP000010472">
    <property type="component" value="Chromosome"/>
</dbReference>
<keyword evidence="1" id="KW-1133">Transmembrane helix</keyword>
<name>K9W0L8_9CYAN</name>
<dbReference type="RefSeq" id="WP_015203406.1">
    <property type="nucleotide sequence ID" value="NC_019753.1"/>
</dbReference>
<keyword evidence="1" id="KW-0472">Membrane</keyword>
<gene>
    <name evidence="2" type="ORF">Cri9333_2425</name>
</gene>
<accession>K9W0L8</accession>
<feature type="transmembrane region" description="Helical" evidence="1">
    <location>
        <begin position="93"/>
        <end position="126"/>
    </location>
</feature>
<sequence>MYHQNPQNPIRPLSIGNVVSTAIALYRSHLKTYFQLALLASVWFIVPIYGWAKYFAISGMISRLAFKELINQPESVSNASESLKPRLWSFLRIALEVSIFLFLIYLGLVFVGSIAAMMIGGILGLILGAVFNNPVLTGVLFGILIITAIIGFIFVLTWFISRWLIAEVPLSIEEINGKQSIQRSWDLTKASVIRIQGVVMIAFLVTLPMLILTVYAPSIFLVTLEAGSSLYWLVYLISIGLSLVGGAFLLPFWQTTKAVLYYDLRSRREGLDLQLRDRTI</sequence>
<dbReference type="HOGENOM" id="CLU_992947_0_0_3"/>
<feature type="transmembrane region" description="Helical" evidence="1">
    <location>
        <begin position="198"/>
        <end position="224"/>
    </location>
</feature>
<dbReference type="STRING" id="1173022.Cri9333_2425"/>